<dbReference type="Pfam" id="PF14432">
    <property type="entry name" value="DYW_deaminase"/>
    <property type="match status" value="1"/>
</dbReference>
<accession>A0A818YMU0</accession>
<dbReference type="GO" id="GO:0008270">
    <property type="term" value="F:zinc ion binding"/>
    <property type="evidence" value="ECO:0007669"/>
    <property type="project" value="InterPro"/>
</dbReference>
<dbReference type="Pfam" id="PF01535">
    <property type="entry name" value="PPR"/>
    <property type="match status" value="4"/>
</dbReference>
<dbReference type="PANTHER" id="PTHR24015">
    <property type="entry name" value="OS07G0578800 PROTEIN-RELATED"/>
    <property type="match status" value="1"/>
</dbReference>
<sequence>MLNNKKFSMIQHLLTLYQKTNTIFSISSSSSSSSSIIVNSTMKKLMDSGQYRNALVLFDEQAQMNTDFDINMALKACTKLHDYERGMKMEQQLSSHSRSNLFIQTSLIHFYMQCHDIDNANRVFSTITYKTNAIYGAMFKGFISNKMPEKLFDLLDKMVIEPDDVNLNFIFNACAQLNNARAMRIGNKFLREKLNQIRNNNIVLNSAIHMLMKFRDIINAEHIFEMIKKKDIFSYSSMMKGYVENNMPEKALNLFERMPLNPNDIIYIVTFNACSKLANGRAIEIGNKILNQSLKQFKNNYIVLNSALHMLMRFNDIQRAEHLFELIEKKDIFTYGIMMNGYNINDEPIQSVKIFERMKKDNIIPDEIAYTILISACSQIGMSSMCQLIIDQIPLYLKNKPYIYSSLIDMWASGKVGSIKNAEQIFQSISNPDVIANTAMINAYGLNGMGLEAVQLYRQIPRNLLNDVSHVCVLNACSHSGLLDHARSIFNEIIVKTEKITAIMIDCLSRLFLFDEAQKVLDDYEKLNSPSLSMYMAMLSGARNSRDSVLSQRLYNRMKSLFSNKKDDLIAASILLCNTYSSLGQFEQATHIRSTRIKEFGKNVKVGLTWTEANGELVQFKAHDRSHRQSQEIYAELDRMSAELIEYGHKYDSSWITRPVKEDESVESILCSHSEKLAIAFNFIQRPVPSIIQITKNLRICGDCHQATKLIAKIRKCEIIVRDANRIHHFYSNGQCSCQDHF</sequence>
<dbReference type="Pfam" id="PF13041">
    <property type="entry name" value="PPR_2"/>
    <property type="match status" value="1"/>
</dbReference>
<protein>
    <recommendedName>
        <fullName evidence="2">DYW domain-containing protein</fullName>
    </recommendedName>
</protein>
<dbReference type="InterPro" id="IPR032867">
    <property type="entry name" value="DYW_dom"/>
</dbReference>
<gene>
    <name evidence="3" type="ORF">OVN521_LOCUS1456</name>
    <name evidence="4" type="ORF">UXM345_LOCUS21090</name>
</gene>
<dbReference type="Proteomes" id="UP000663866">
    <property type="component" value="Unassembled WGS sequence"/>
</dbReference>
<evidence type="ECO:0000313" key="4">
    <source>
        <dbReference type="EMBL" id="CAF4081424.1"/>
    </source>
</evidence>
<proteinExistence type="predicted"/>
<organism evidence="3 5">
    <name type="scientific">Rotaria magnacalcarata</name>
    <dbReference type="NCBI Taxonomy" id="392030"/>
    <lineage>
        <taxon>Eukaryota</taxon>
        <taxon>Metazoa</taxon>
        <taxon>Spiralia</taxon>
        <taxon>Gnathifera</taxon>
        <taxon>Rotifera</taxon>
        <taxon>Eurotatoria</taxon>
        <taxon>Bdelloidea</taxon>
        <taxon>Philodinida</taxon>
        <taxon>Philodinidae</taxon>
        <taxon>Rotaria</taxon>
    </lineage>
</organism>
<dbReference type="AlphaFoldDB" id="A0A818YMU0"/>
<feature type="repeat" description="PPR" evidence="1">
    <location>
        <begin position="331"/>
        <end position="365"/>
    </location>
</feature>
<dbReference type="PANTHER" id="PTHR24015:SF1903">
    <property type="entry name" value="OS05G0305300 PROTEIN"/>
    <property type="match status" value="1"/>
</dbReference>
<dbReference type="GO" id="GO:0003723">
    <property type="term" value="F:RNA binding"/>
    <property type="evidence" value="ECO:0007669"/>
    <property type="project" value="InterPro"/>
</dbReference>
<comment type="caution">
    <text evidence="3">The sequence shown here is derived from an EMBL/GenBank/DDBJ whole genome shotgun (WGS) entry which is preliminary data.</text>
</comment>
<dbReference type="Gene3D" id="1.25.40.10">
    <property type="entry name" value="Tetratricopeptide repeat domain"/>
    <property type="match status" value="4"/>
</dbReference>
<evidence type="ECO:0000313" key="5">
    <source>
        <dbReference type="Proteomes" id="UP000663866"/>
    </source>
</evidence>
<keyword evidence="5" id="KW-1185">Reference proteome</keyword>
<dbReference type="GO" id="GO:0009451">
    <property type="term" value="P:RNA modification"/>
    <property type="evidence" value="ECO:0007669"/>
    <property type="project" value="InterPro"/>
</dbReference>
<dbReference type="Proteomes" id="UP000663842">
    <property type="component" value="Unassembled WGS sequence"/>
</dbReference>
<feature type="domain" description="DYW" evidence="2">
    <location>
        <begin position="648"/>
        <end position="741"/>
    </location>
</feature>
<dbReference type="InterPro" id="IPR046960">
    <property type="entry name" value="PPR_At4g14850-like_plant"/>
</dbReference>
<dbReference type="NCBIfam" id="TIGR00756">
    <property type="entry name" value="PPR"/>
    <property type="match status" value="2"/>
</dbReference>
<evidence type="ECO:0000259" key="2">
    <source>
        <dbReference type="Pfam" id="PF14432"/>
    </source>
</evidence>
<dbReference type="EMBL" id="CAJOBF010003244">
    <property type="protein sequence ID" value="CAF4081424.1"/>
    <property type="molecule type" value="Genomic_DNA"/>
</dbReference>
<evidence type="ECO:0000313" key="3">
    <source>
        <dbReference type="EMBL" id="CAF3756858.1"/>
    </source>
</evidence>
<dbReference type="InterPro" id="IPR011990">
    <property type="entry name" value="TPR-like_helical_dom_sf"/>
</dbReference>
<feature type="repeat" description="PPR" evidence="1">
    <location>
        <begin position="231"/>
        <end position="261"/>
    </location>
</feature>
<dbReference type="EMBL" id="CAJOBG010000101">
    <property type="protein sequence ID" value="CAF3756858.1"/>
    <property type="molecule type" value="Genomic_DNA"/>
</dbReference>
<dbReference type="PROSITE" id="PS51375">
    <property type="entry name" value="PPR"/>
    <property type="match status" value="2"/>
</dbReference>
<dbReference type="InterPro" id="IPR002885">
    <property type="entry name" value="PPR_rpt"/>
</dbReference>
<evidence type="ECO:0000256" key="1">
    <source>
        <dbReference type="PROSITE-ProRule" id="PRU00708"/>
    </source>
</evidence>
<name>A0A818YMU0_9BILA</name>
<reference evidence="3" key="1">
    <citation type="submission" date="2021-02" db="EMBL/GenBank/DDBJ databases">
        <authorList>
            <person name="Nowell W R."/>
        </authorList>
    </citation>
    <scope>NUCLEOTIDE SEQUENCE</scope>
</reference>